<reference evidence="3 4" key="1">
    <citation type="submission" date="2020-02" db="EMBL/GenBank/DDBJ databases">
        <authorList>
            <person name="Li G."/>
        </authorList>
    </citation>
    <scope>NUCLEOTIDE SEQUENCE [LARGE SCALE GENOMIC DNA]</scope>
    <source>
        <strain evidence="3 4">DSM 102029</strain>
        <plasmid evidence="4">plgm</plasmid>
    </source>
</reference>
<dbReference type="Gene3D" id="3.30.2320.10">
    <property type="entry name" value="hypothetical protein PF0899 domain"/>
    <property type="match status" value="1"/>
</dbReference>
<accession>A0A6P1YSV3</accession>
<proteinExistence type="predicted"/>
<keyword evidence="4" id="KW-1185">Reference proteome</keyword>
<dbReference type="InterPro" id="IPR054612">
    <property type="entry name" value="Phage_capsid-like_C"/>
</dbReference>
<dbReference type="KEGG" id="apra:G3A50_22295"/>
<evidence type="ECO:0000259" key="2">
    <source>
        <dbReference type="Pfam" id="PF05065"/>
    </source>
</evidence>
<dbReference type="SUPFAM" id="SSF56563">
    <property type="entry name" value="Major capsid protein gp5"/>
    <property type="match status" value="1"/>
</dbReference>
<dbReference type="Proteomes" id="UP000464751">
    <property type="component" value="Plasmid pLGM"/>
</dbReference>
<organism evidence="3 4">
    <name type="scientific">Ancylobacter pratisalsi</name>
    <dbReference type="NCBI Taxonomy" id="1745854"/>
    <lineage>
        <taxon>Bacteria</taxon>
        <taxon>Pseudomonadati</taxon>
        <taxon>Pseudomonadota</taxon>
        <taxon>Alphaproteobacteria</taxon>
        <taxon>Hyphomicrobiales</taxon>
        <taxon>Xanthobacteraceae</taxon>
        <taxon>Ancylobacter</taxon>
    </lineage>
</organism>
<keyword evidence="3" id="KW-0614">Plasmid</keyword>
<name>A0A6P1YSV3_9HYPH</name>
<dbReference type="AlphaFoldDB" id="A0A6P1YSV3"/>
<dbReference type="Gene3D" id="3.30.2400.10">
    <property type="entry name" value="Major capsid protein gp5"/>
    <property type="match status" value="1"/>
</dbReference>
<geneLocation type="plasmid" evidence="4">
    <name>plgm</name>
</geneLocation>
<dbReference type="RefSeq" id="WP_163078362.1">
    <property type="nucleotide sequence ID" value="NZ_CP048631.1"/>
</dbReference>
<evidence type="ECO:0000256" key="1">
    <source>
        <dbReference type="ARBA" id="ARBA00004328"/>
    </source>
</evidence>
<comment type="subcellular location">
    <subcellularLocation>
        <location evidence="1">Virion</location>
    </subcellularLocation>
</comment>
<feature type="domain" description="Phage capsid-like C-terminal" evidence="2">
    <location>
        <begin position="103"/>
        <end position="357"/>
    </location>
</feature>
<evidence type="ECO:0000313" key="4">
    <source>
        <dbReference type="Proteomes" id="UP000464751"/>
    </source>
</evidence>
<dbReference type="NCBIfam" id="TIGR01554">
    <property type="entry name" value="major_cap_HK97"/>
    <property type="match status" value="1"/>
</dbReference>
<dbReference type="Pfam" id="PF05065">
    <property type="entry name" value="Phage_capsid"/>
    <property type="match status" value="1"/>
</dbReference>
<dbReference type="EMBL" id="CP048631">
    <property type="protein sequence ID" value="QIB36548.1"/>
    <property type="molecule type" value="Genomic_DNA"/>
</dbReference>
<gene>
    <name evidence="3" type="ORF">G3A50_22295</name>
</gene>
<protein>
    <submittedName>
        <fullName evidence="3">Phage major capsid protein</fullName>
    </submittedName>
</protein>
<evidence type="ECO:0000313" key="3">
    <source>
        <dbReference type="EMBL" id="QIB36548.1"/>
    </source>
</evidence>
<dbReference type="InterPro" id="IPR024455">
    <property type="entry name" value="Phage_capsid"/>
</dbReference>
<sequence length="363" mass="38594">MNHMEISRAYESNLRAKDFIRWVMAEGSAETPGEAREIFAARYPHSKNLDLITRDAVPAASSGGSTWGQQLVGINVLVSEYVGVIRPRTVLGRIQGYRKVPFEVRYPIATAGVPAAWVEEGGAIPVRAMAFSEGTMQRSKIGGIVVLTDEIVRSSAPDAEALVEQDITAGIVEFSDGQLLDPTHAGSGNVSPASITYDAPSITASGSDADAVASDLKALLDLITTGMAAPYFIMSRRTATHIASLDNPRWGNITMGPNGGMIWGIPVLTTTEMPKDGESPEGNIIVALDAAELQVADDGAEANVSREASLQMLDNPTGNSVDPAATSVVSLFQTNCIGVMVIRFLRWQMRRAGAVAYIAGVPY</sequence>